<comment type="caution">
    <text evidence="7">The sequence shown here is derived from an EMBL/GenBank/DDBJ whole genome shotgun (WGS) entry which is preliminary data.</text>
</comment>
<evidence type="ECO:0000313" key="7">
    <source>
        <dbReference type="EMBL" id="KAJ1529289.1"/>
    </source>
</evidence>
<evidence type="ECO:0000256" key="3">
    <source>
        <dbReference type="ARBA" id="ARBA00023212"/>
    </source>
</evidence>
<proteinExistence type="inferred from homology"/>
<dbReference type="EMBL" id="JAPTSV010000003">
    <property type="protein sequence ID" value="KAJ1529289.1"/>
    <property type="molecule type" value="Genomic_DNA"/>
</dbReference>
<feature type="region of interest" description="Disordered" evidence="5">
    <location>
        <begin position="1"/>
        <end position="34"/>
    </location>
</feature>
<protein>
    <recommendedName>
        <fullName evidence="6">Protein phosphatase 1 regulatory subunit 35 C-terminal domain-containing protein</fullName>
    </recommendedName>
</protein>
<dbReference type="GO" id="GO:0005814">
    <property type="term" value="C:centriole"/>
    <property type="evidence" value="ECO:0007669"/>
    <property type="project" value="UniProtKB-SubCell"/>
</dbReference>
<feature type="domain" description="Protein phosphatase 1 regulatory subunit 35 C-terminal" evidence="6">
    <location>
        <begin position="92"/>
        <end position="191"/>
    </location>
</feature>
<comment type="similarity">
    <text evidence="4">Belongs to the PPP1R35 family.</text>
</comment>
<evidence type="ECO:0000313" key="8">
    <source>
        <dbReference type="Proteomes" id="UP001075354"/>
    </source>
</evidence>
<evidence type="ECO:0000256" key="4">
    <source>
        <dbReference type="ARBA" id="ARBA00029452"/>
    </source>
</evidence>
<evidence type="ECO:0000259" key="6">
    <source>
        <dbReference type="Pfam" id="PF15503"/>
    </source>
</evidence>
<sequence>MEVQDGYKNPRPEVLFHHSTKPSLTGSKSRGGRTFNCQYPKGKSKKTLVRNTELPIYPTIYKSDIVHEDSKDKAPNSQQPSTGLYKTNLSAPCLNSALRLVKEMKQASKVAPSNALCSKLVDEGKVLQQVNFLYEERLYHDLVALNISDTDVIEGSSSSRPTSKFRSREKDKEPQLFQFFTPSFSEEHQIPLEPPQRLNRHAYLNHRVPVYQRMRCWSAMD</sequence>
<gene>
    <name evidence="7" type="ORF">ONE63_006087</name>
</gene>
<keyword evidence="3" id="KW-0206">Cytoskeleton</keyword>
<evidence type="ECO:0000256" key="5">
    <source>
        <dbReference type="SAM" id="MobiDB-lite"/>
    </source>
</evidence>
<comment type="subcellular location">
    <subcellularLocation>
        <location evidence="1">Cytoplasm</location>
        <location evidence="1">Cytoskeleton</location>
        <location evidence="1">Microtubule organizing center</location>
        <location evidence="1">Centrosome</location>
        <location evidence="1">Centriole</location>
    </subcellularLocation>
</comment>
<dbReference type="Proteomes" id="UP001075354">
    <property type="component" value="Chromosome 3"/>
</dbReference>
<evidence type="ECO:0000256" key="2">
    <source>
        <dbReference type="ARBA" id="ARBA00022490"/>
    </source>
</evidence>
<dbReference type="InterPro" id="IPR029135">
    <property type="entry name" value="PPP1R35_C"/>
</dbReference>
<evidence type="ECO:0000256" key="1">
    <source>
        <dbReference type="ARBA" id="ARBA00004114"/>
    </source>
</evidence>
<dbReference type="AlphaFoldDB" id="A0AAV7XSY6"/>
<organism evidence="7 8">
    <name type="scientific">Megalurothrips usitatus</name>
    <name type="common">bean blossom thrips</name>
    <dbReference type="NCBI Taxonomy" id="439358"/>
    <lineage>
        <taxon>Eukaryota</taxon>
        <taxon>Metazoa</taxon>
        <taxon>Ecdysozoa</taxon>
        <taxon>Arthropoda</taxon>
        <taxon>Hexapoda</taxon>
        <taxon>Insecta</taxon>
        <taxon>Pterygota</taxon>
        <taxon>Neoptera</taxon>
        <taxon>Paraneoptera</taxon>
        <taxon>Thysanoptera</taxon>
        <taxon>Terebrantia</taxon>
        <taxon>Thripoidea</taxon>
        <taxon>Thripidae</taxon>
        <taxon>Megalurothrips</taxon>
    </lineage>
</organism>
<keyword evidence="8" id="KW-1185">Reference proteome</keyword>
<reference evidence="7" key="1">
    <citation type="submission" date="2022-12" db="EMBL/GenBank/DDBJ databases">
        <title>Chromosome-level genome assembly of the bean flower thrips Megalurothrips usitatus.</title>
        <authorList>
            <person name="Ma L."/>
            <person name="Liu Q."/>
            <person name="Li H."/>
            <person name="Cai W."/>
        </authorList>
    </citation>
    <scope>NUCLEOTIDE SEQUENCE</scope>
    <source>
        <strain evidence="7">Cailab_2022a</strain>
    </source>
</reference>
<dbReference type="Pfam" id="PF15503">
    <property type="entry name" value="PPP1R35_C"/>
    <property type="match status" value="1"/>
</dbReference>
<keyword evidence="2" id="KW-0963">Cytoplasm</keyword>
<name>A0AAV7XSY6_9NEOP</name>
<accession>A0AAV7XSY6</accession>